<dbReference type="Pfam" id="PF08776">
    <property type="entry name" value="VASP_tetra"/>
    <property type="match status" value="1"/>
</dbReference>
<dbReference type="AlphaFoldDB" id="A0A8S3APK4"/>
<evidence type="ECO:0000313" key="3">
    <source>
        <dbReference type="EMBL" id="CAF4684062.1"/>
    </source>
</evidence>
<evidence type="ECO:0000256" key="1">
    <source>
        <dbReference type="SAM" id="MobiDB-lite"/>
    </source>
</evidence>
<feature type="non-terminal residue" evidence="4">
    <location>
        <position position="1"/>
    </location>
</feature>
<feature type="domain" description="VASP tetramerisation" evidence="2">
    <location>
        <begin position="29"/>
        <end position="59"/>
    </location>
</feature>
<dbReference type="Gene3D" id="1.20.5.1160">
    <property type="entry name" value="Vasodilator-stimulated phosphoprotein"/>
    <property type="match status" value="1"/>
</dbReference>
<proteinExistence type="predicted"/>
<dbReference type="Proteomes" id="UP000681967">
    <property type="component" value="Unassembled WGS sequence"/>
</dbReference>
<dbReference type="Proteomes" id="UP000681720">
    <property type="component" value="Unassembled WGS sequence"/>
</dbReference>
<dbReference type="SUPFAM" id="SSF118370">
    <property type="entry name" value="Vasodilator-stimulated phosphoprotein, VASP, tetramerisation domain"/>
    <property type="match status" value="1"/>
</dbReference>
<dbReference type="InterPro" id="IPR014885">
    <property type="entry name" value="VASP_tetra"/>
</dbReference>
<protein>
    <recommendedName>
        <fullName evidence="2">VASP tetramerisation domain-containing protein</fullName>
    </recommendedName>
</protein>
<accession>A0A8S3APK4</accession>
<name>A0A8S3APK4_9BILA</name>
<dbReference type="EMBL" id="CAJOBH010124300">
    <property type="protein sequence ID" value="CAF4727351.1"/>
    <property type="molecule type" value="Genomic_DNA"/>
</dbReference>
<dbReference type="EMBL" id="CAJOBJ010161948">
    <property type="protein sequence ID" value="CAF4849551.1"/>
    <property type="molecule type" value="Genomic_DNA"/>
</dbReference>
<dbReference type="EMBL" id="CAJOBJ010122701">
    <property type="protein sequence ID" value="CAF4684062.1"/>
    <property type="molecule type" value="Genomic_DNA"/>
</dbReference>
<comment type="caution">
    <text evidence="4">The sequence shown here is derived from an EMBL/GenBank/DDBJ whole genome shotgun (WGS) entry which is preliminary data.</text>
</comment>
<reference evidence="4" key="1">
    <citation type="submission" date="2021-02" db="EMBL/GenBank/DDBJ databases">
        <authorList>
            <person name="Nowell W R."/>
        </authorList>
    </citation>
    <scope>NUCLEOTIDE SEQUENCE</scope>
</reference>
<feature type="region of interest" description="Disordered" evidence="1">
    <location>
        <begin position="1"/>
        <end position="27"/>
    </location>
</feature>
<sequence length="67" mass="7497">LPPTTAAPVQTSPRSGRKTNESGSTNYTSADLEKFKIEILAEIRKDIEKAKQEILTAILDQQKRIKK</sequence>
<evidence type="ECO:0000313" key="4">
    <source>
        <dbReference type="EMBL" id="CAF4727351.1"/>
    </source>
</evidence>
<dbReference type="InterPro" id="IPR038023">
    <property type="entry name" value="VASP_sf"/>
</dbReference>
<evidence type="ECO:0000313" key="5">
    <source>
        <dbReference type="EMBL" id="CAF4849551.1"/>
    </source>
</evidence>
<evidence type="ECO:0000313" key="6">
    <source>
        <dbReference type="Proteomes" id="UP000681967"/>
    </source>
</evidence>
<evidence type="ECO:0000259" key="2">
    <source>
        <dbReference type="Pfam" id="PF08776"/>
    </source>
</evidence>
<organism evidence="4 6">
    <name type="scientific">Rotaria magnacalcarata</name>
    <dbReference type="NCBI Taxonomy" id="392030"/>
    <lineage>
        <taxon>Eukaryota</taxon>
        <taxon>Metazoa</taxon>
        <taxon>Spiralia</taxon>
        <taxon>Gnathifera</taxon>
        <taxon>Rotifera</taxon>
        <taxon>Eurotatoria</taxon>
        <taxon>Bdelloidea</taxon>
        <taxon>Philodinida</taxon>
        <taxon>Philodinidae</taxon>
        <taxon>Rotaria</taxon>
    </lineage>
</organism>
<gene>
    <name evidence="4" type="ORF">BYL167_LOCUS45126</name>
    <name evidence="3" type="ORF">GIL414_LOCUS42394</name>
    <name evidence="5" type="ORF">GIL414_LOCUS49330</name>
</gene>